<keyword evidence="2" id="KW-0378">Hydrolase</keyword>
<dbReference type="InterPro" id="IPR014586">
    <property type="entry name" value="UCP033909"/>
</dbReference>
<dbReference type="InterPro" id="IPR010297">
    <property type="entry name" value="DUF900_hydrolase"/>
</dbReference>
<dbReference type="PROSITE" id="PS51257">
    <property type="entry name" value="PROKAR_LIPOPROTEIN"/>
    <property type="match status" value="1"/>
</dbReference>
<gene>
    <name evidence="2" type="ORF">RZ517_06625</name>
</gene>
<dbReference type="SUPFAM" id="SSF53474">
    <property type="entry name" value="alpha/beta-Hydrolases"/>
    <property type="match status" value="1"/>
</dbReference>
<name>A0ABZ2HIE1_9RHOB</name>
<evidence type="ECO:0000313" key="3">
    <source>
        <dbReference type="Proteomes" id="UP001364156"/>
    </source>
</evidence>
<organism evidence="2 3">
    <name type="scientific">Roseovarius phycicola</name>
    <dbReference type="NCBI Taxonomy" id="3080976"/>
    <lineage>
        <taxon>Bacteria</taxon>
        <taxon>Pseudomonadati</taxon>
        <taxon>Pseudomonadota</taxon>
        <taxon>Alphaproteobacteria</taxon>
        <taxon>Rhodobacterales</taxon>
        <taxon>Roseobacteraceae</taxon>
        <taxon>Roseovarius</taxon>
    </lineage>
</organism>
<dbReference type="PANTHER" id="PTHR36513">
    <property type="entry name" value="ABC TRANSMEMBRANE TYPE-1 DOMAIN-CONTAINING PROTEIN"/>
    <property type="match status" value="1"/>
</dbReference>
<dbReference type="Gene3D" id="3.40.50.1820">
    <property type="entry name" value="alpha/beta hydrolase"/>
    <property type="match status" value="1"/>
</dbReference>
<keyword evidence="3" id="KW-1185">Reference proteome</keyword>
<reference evidence="2 3" key="1">
    <citation type="submission" date="2023-10" db="EMBL/GenBank/DDBJ databases">
        <title>Roseovarius strain S88 nov., isolated from a marine algae.</title>
        <authorList>
            <person name="Lee M.W."/>
            <person name="Lee J.K."/>
            <person name="Kim J.M."/>
            <person name="Choi D.G."/>
            <person name="Baek J.H."/>
            <person name="Bayburt H."/>
            <person name="Jung J.J."/>
            <person name="Han D.M."/>
            <person name="Jeon C.O."/>
        </authorList>
    </citation>
    <scope>NUCLEOTIDE SEQUENCE [LARGE SCALE GENOMIC DNA]</scope>
    <source>
        <strain evidence="2 3">S88</strain>
    </source>
</reference>
<dbReference type="Pfam" id="PF05990">
    <property type="entry name" value="DUF900"/>
    <property type="match status" value="1"/>
</dbReference>
<dbReference type="RefSeq" id="WP_338550675.1">
    <property type="nucleotide sequence ID" value="NZ_CP146069.1"/>
</dbReference>
<dbReference type="PANTHER" id="PTHR36513:SF1">
    <property type="entry name" value="TRANSMEMBRANE PROTEIN"/>
    <property type="match status" value="1"/>
</dbReference>
<dbReference type="EMBL" id="CP146069">
    <property type="protein sequence ID" value="WWR47840.1"/>
    <property type="molecule type" value="Genomic_DNA"/>
</dbReference>
<feature type="signal peptide" evidence="1">
    <location>
        <begin position="1"/>
        <end position="20"/>
    </location>
</feature>
<accession>A0ABZ2HIE1</accession>
<keyword evidence="1" id="KW-0732">Signal</keyword>
<evidence type="ECO:0000256" key="1">
    <source>
        <dbReference type="SAM" id="SignalP"/>
    </source>
</evidence>
<dbReference type="PIRSF" id="PIRSF033909">
    <property type="entry name" value="UCP033909"/>
    <property type="match status" value="1"/>
</dbReference>
<evidence type="ECO:0000313" key="2">
    <source>
        <dbReference type="EMBL" id="WWR47840.1"/>
    </source>
</evidence>
<proteinExistence type="predicted"/>
<feature type="chain" id="PRO_5045349013" evidence="1">
    <location>
        <begin position="21"/>
        <end position="345"/>
    </location>
</feature>
<dbReference type="InterPro" id="IPR029058">
    <property type="entry name" value="AB_hydrolase_fold"/>
</dbReference>
<dbReference type="GO" id="GO:0016787">
    <property type="term" value="F:hydrolase activity"/>
    <property type="evidence" value="ECO:0007669"/>
    <property type="project" value="UniProtKB-KW"/>
</dbReference>
<protein>
    <submittedName>
        <fullName evidence="2">Alpha/beta fold hydrolase</fullName>
    </submittedName>
</protein>
<sequence length="345" mass="37793">MRLFLFACFVGLTACAPREAAQYAAPVPEAQIEQVYVATQKALDNNGQTFGERRTGEMNYFRAAVSVPPTHEPGRIEWPDGPPDAATDFVVTETEIYETPNQFLRDVKSKRSGAETQVFVHGFNATLSDGMYRTAQMHADFGREVPTVLFSWASAGDPRGYIYDRDSVLYARDDLEDLLKQLTQGPNDRVVLIAHSMGSQLVMEVMRQAALRGDRTLLNRINAVVLMSPDIDPDVFRRQAEAIGDMPDPFLIFVSRQDRALGLASFITGRKPRLGVINSPDAVADLPVRVIDFTALANGEGLDHAVATTSPAAISVLRGMMSQASAGQPAFQRYMVLTTSPPIGP</sequence>
<dbReference type="Proteomes" id="UP001364156">
    <property type="component" value="Chromosome"/>
</dbReference>